<evidence type="ECO:0000256" key="3">
    <source>
        <dbReference type="ARBA" id="ARBA00022837"/>
    </source>
</evidence>
<keyword evidence="2" id="KW-0964">Secreted</keyword>
<protein>
    <submittedName>
        <fullName evidence="6">Calcium binding hemolysin</fullName>
    </submittedName>
</protein>
<dbReference type="PRINTS" id="PR00313">
    <property type="entry name" value="CABNDNGRPT"/>
</dbReference>
<dbReference type="OrthoDB" id="7012793at2"/>
<dbReference type="Pfam" id="PF00353">
    <property type="entry name" value="HemolysinCabind"/>
    <property type="match status" value="6"/>
</dbReference>
<dbReference type="PROSITE" id="PS00330">
    <property type="entry name" value="HEMOLYSIN_CALCIUM"/>
    <property type="match status" value="5"/>
</dbReference>
<keyword evidence="3" id="KW-0106">Calcium</keyword>
<dbReference type="PATRIC" id="fig|1268237.3.peg.2544"/>
<evidence type="ECO:0000313" key="7">
    <source>
        <dbReference type="Proteomes" id="UP000023775"/>
    </source>
</evidence>
<dbReference type="InterPro" id="IPR001343">
    <property type="entry name" value="Hemolysn_Ca-bd"/>
</dbReference>
<dbReference type="AlphaFoldDB" id="N9VII6"/>
<evidence type="ECO:0000256" key="1">
    <source>
        <dbReference type="ARBA" id="ARBA00004613"/>
    </source>
</evidence>
<evidence type="ECO:0000313" key="6">
    <source>
        <dbReference type="EMBL" id="ENY71443.1"/>
    </source>
</evidence>
<feature type="region of interest" description="Disordered" evidence="4">
    <location>
        <begin position="1"/>
        <end position="55"/>
    </location>
</feature>
<dbReference type="eggNOG" id="COG2931">
    <property type="taxonomic scope" value="Bacteria"/>
</dbReference>
<evidence type="ECO:0000259" key="5">
    <source>
        <dbReference type="Pfam" id="PF06594"/>
    </source>
</evidence>
<dbReference type="Proteomes" id="UP000023775">
    <property type="component" value="Unassembled WGS sequence"/>
</dbReference>
<feature type="compositionally biased region" description="Polar residues" evidence="4">
    <location>
        <begin position="21"/>
        <end position="31"/>
    </location>
</feature>
<dbReference type="GO" id="GO:0005509">
    <property type="term" value="F:calcium ion binding"/>
    <property type="evidence" value="ECO:0007669"/>
    <property type="project" value="InterPro"/>
</dbReference>
<dbReference type="EMBL" id="APVG01000034">
    <property type="protein sequence ID" value="ENY71443.1"/>
    <property type="molecule type" value="Genomic_DNA"/>
</dbReference>
<gene>
    <name evidence="6" type="ORF">G114_12928</name>
</gene>
<sequence length="517" mass="54664">MESSIHQASLEYEGELEGTSGADQLTGSSGDDTLLGFEGDDTLSGGEGNDQLFGDNGNNVLAGGRGDDLLIGGDDADVYLFGLGDGQDVIQDNALAQVNDSKAHDELRFGEGISPVDLEILRVGDDLIFQHVNGEDSVTIEKWFVNERYWVERVTFADGTAWGVNDLAARVIVATGSERLETLTGWIGKDHLVGLGGNDILKGMAGDDLLEGGAGNDTLLGGQGDDQLEGGDGDDLLDGGAGDDILIGGRGNDTLMGGEGHDVYRIEPGAGHAVLVFSAEGEGNIQVIELGQGLSPEHICVEHRGDDLVLTHNPYQMQSYGDSDALVSVRDWFSNPAVRTEQIRFADGTVWTVEDLAGRVIEGRGWGQEQGDSLTGWEGRDHLQGGAGNDILNGDNGDDGYIFRLGDGQDRIQDSQGNDTLRLEDIAADKLWFQRSDKDLRISVQGGADFITVSNWFAGAANQIETLVAGDGKRLLSSQVQALVDAMAAFNPPASGATSGQPGEQGELATLVSSSWK</sequence>
<accession>N9VII6</accession>
<keyword evidence="7" id="KW-1185">Reference proteome</keyword>
<feature type="region of interest" description="Disordered" evidence="4">
    <location>
        <begin position="494"/>
        <end position="517"/>
    </location>
</feature>
<dbReference type="Pfam" id="PF06594">
    <property type="entry name" value="HCBP_related"/>
    <property type="match status" value="3"/>
</dbReference>
<dbReference type="InterPro" id="IPR050557">
    <property type="entry name" value="RTX_toxin/Mannuronan_C5-epim"/>
</dbReference>
<feature type="domain" description="Haemolysin-type calcium binding-related" evidence="5">
    <location>
        <begin position="126"/>
        <end position="165"/>
    </location>
</feature>
<comment type="subcellular location">
    <subcellularLocation>
        <location evidence="1">Secreted</location>
    </subcellularLocation>
</comment>
<name>N9VII6_9GAMM</name>
<dbReference type="RefSeq" id="WP_005355650.1">
    <property type="nucleotide sequence ID" value="NZ_APVG01000034.1"/>
</dbReference>
<dbReference type="PANTHER" id="PTHR38340">
    <property type="entry name" value="S-LAYER PROTEIN"/>
    <property type="match status" value="1"/>
</dbReference>
<dbReference type="InterPro" id="IPR011049">
    <property type="entry name" value="Serralysin-like_metalloprot_C"/>
</dbReference>
<dbReference type="GO" id="GO:0005576">
    <property type="term" value="C:extracellular region"/>
    <property type="evidence" value="ECO:0007669"/>
    <property type="project" value="UniProtKB-SubCell"/>
</dbReference>
<dbReference type="Gene3D" id="2.150.10.10">
    <property type="entry name" value="Serralysin-like metalloprotease, C-terminal"/>
    <property type="match status" value="4"/>
</dbReference>
<feature type="domain" description="Haemolysin-type calcium binding-related" evidence="5">
    <location>
        <begin position="439"/>
        <end position="468"/>
    </location>
</feature>
<organism evidence="6 7">
    <name type="scientific">Aeromonas diversa CDC 2478-85</name>
    <dbReference type="NCBI Taxonomy" id="1268237"/>
    <lineage>
        <taxon>Bacteria</taxon>
        <taxon>Pseudomonadati</taxon>
        <taxon>Pseudomonadota</taxon>
        <taxon>Gammaproteobacteria</taxon>
        <taxon>Aeromonadales</taxon>
        <taxon>Aeromonadaceae</taxon>
        <taxon>Aeromonas</taxon>
    </lineage>
</organism>
<comment type="caution">
    <text evidence="6">The sequence shown here is derived from an EMBL/GenBank/DDBJ whole genome shotgun (WGS) entry which is preliminary data.</text>
</comment>
<dbReference type="PANTHER" id="PTHR38340:SF1">
    <property type="entry name" value="S-LAYER PROTEIN"/>
    <property type="match status" value="1"/>
</dbReference>
<dbReference type="InterPro" id="IPR018511">
    <property type="entry name" value="Hemolysin-typ_Ca-bd_CS"/>
</dbReference>
<evidence type="ECO:0000256" key="4">
    <source>
        <dbReference type="SAM" id="MobiDB-lite"/>
    </source>
</evidence>
<evidence type="ECO:0000256" key="2">
    <source>
        <dbReference type="ARBA" id="ARBA00022525"/>
    </source>
</evidence>
<feature type="domain" description="Haemolysin-type calcium binding-related" evidence="5">
    <location>
        <begin position="327"/>
        <end position="354"/>
    </location>
</feature>
<proteinExistence type="predicted"/>
<dbReference type="SUPFAM" id="SSF51120">
    <property type="entry name" value="beta-Roll"/>
    <property type="match status" value="3"/>
</dbReference>
<dbReference type="InterPro" id="IPR010566">
    <property type="entry name" value="Haemolys_ca-bd"/>
</dbReference>
<reference evidence="6 7" key="1">
    <citation type="journal article" date="2013" name="Genome Announc.">
        <title>Draft Genome Sequence of the Aeromonas diversa Type Strain.</title>
        <authorList>
            <person name="Farfan M."/>
            <person name="Spataro N."/>
            <person name="Sanglas A."/>
            <person name="Albarral V."/>
            <person name="Loren J.G."/>
            <person name="Bosch E."/>
            <person name="Fuste M.C."/>
        </authorList>
    </citation>
    <scope>NUCLEOTIDE SEQUENCE [LARGE SCALE GENOMIC DNA]</scope>
    <source>
        <strain evidence="6 7">2478-85</strain>
    </source>
</reference>